<evidence type="ECO:0000256" key="4">
    <source>
        <dbReference type="SAM" id="SignalP"/>
    </source>
</evidence>
<dbReference type="Pfam" id="PF01395">
    <property type="entry name" value="PBP_GOBP"/>
    <property type="match status" value="1"/>
</dbReference>
<evidence type="ECO:0000256" key="3">
    <source>
        <dbReference type="ARBA" id="ARBA00022525"/>
    </source>
</evidence>
<organism evidence="5">
    <name type="scientific">Blattella germanica</name>
    <name type="common">German cockroach</name>
    <name type="synonym">Blatta germanica</name>
    <dbReference type="NCBI Taxonomy" id="6973"/>
    <lineage>
        <taxon>Eukaryota</taxon>
        <taxon>Metazoa</taxon>
        <taxon>Ecdysozoa</taxon>
        <taxon>Arthropoda</taxon>
        <taxon>Hexapoda</taxon>
        <taxon>Insecta</taxon>
        <taxon>Pterygota</taxon>
        <taxon>Neoptera</taxon>
        <taxon>Polyneoptera</taxon>
        <taxon>Dictyoptera</taxon>
        <taxon>Blattodea</taxon>
        <taxon>Blaberoidea</taxon>
        <taxon>Blattellidae</taxon>
        <taxon>Blattella</taxon>
    </lineage>
</organism>
<evidence type="ECO:0000256" key="2">
    <source>
        <dbReference type="ARBA" id="ARBA00008098"/>
    </source>
</evidence>
<sequence>MGFRDFIIICAVISIFNTVSTDNIFDHLTFEEERSLVSRQRREVSVDNGTDEFANHTRSCCRLEKSEHRPTDEEMDKHDQIRRECENITDALTKNLTADKSRNIMTCFVQCIYEKHNMTNSSGNVLDDPCILSELQRIVDFPERMMKKMSEVCWKISKNNTESEKGKFVCNRMPLHFTICAYDVANGFCPEAQQVKSDECNKLRQTLKATFQI</sequence>
<dbReference type="GO" id="GO:0005576">
    <property type="term" value="C:extracellular region"/>
    <property type="evidence" value="ECO:0007669"/>
    <property type="project" value="UniProtKB-SubCell"/>
</dbReference>
<feature type="chain" id="PRO_5007065573" evidence="4">
    <location>
        <begin position="22"/>
        <end position="213"/>
    </location>
</feature>
<dbReference type="PANTHER" id="PTHR21066">
    <property type="entry name" value="ODORANT-BINDING PROTEIN 59A-RELATED"/>
    <property type="match status" value="1"/>
</dbReference>
<name>A0A0X8DBI4_BLAGE</name>
<keyword evidence="3" id="KW-0964">Secreted</keyword>
<proteinExistence type="evidence at transcript level"/>
<dbReference type="InterPro" id="IPR036728">
    <property type="entry name" value="PBP_GOBP_sf"/>
</dbReference>
<dbReference type="Gene3D" id="1.10.238.270">
    <property type="match status" value="1"/>
</dbReference>
<dbReference type="SUPFAM" id="SSF47565">
    <property type="entry name" value="Insect pheromone/odorant-binding proteins"/>
    <property type="match status" value="1"/>
</dbReference>
<comment type="similarity">
    <text evidence="2">Belongs to the PBP/GOBP family.</text>
</comment>
<keyword evidence="4" id="KW-0732">Signal</keyword>
<dbReference type="EMBL" id="KT381678">
    <property type="protein sequence ID" value="AMA98169.1"/>
    <property type="molecule type" value="mRNA"/>
</dbReference>
<feature type="signal peptide" evidence="4">
    <location>
        <begin position="1"/>
        <end position="21"/>
    </location>
</feature>
<protein>
    <submittedName>
        <fullName evidence="5">Chemosensory protein</fullName>
    </submittedName>
</protein>
<accession>A0A0X8DBI4</accession>
<dbReference type="InterPro" id="IPR052295">
    <property type="entry name" value="Odorant-binding_protein"/>
</dbReference>
<comment type="subcellular location">
    <subcellularLocation>
        <location evidence="1">Secreted</location>
    </subcellularLocation>
</comment>
<evidence type="ECO:0000256" key="1">
    <source>
        <dbReference type="ARBA" id="ARBA00004613"/>
    </source>
</evidence>
<dbReference type="AlphaFoldDB" id="A0A0X8DBI4"/>
<dbReference type="InterPro" id="IPR006170">
    <property type="entry name" value="PBP/GOBP"/>
</dbReference>
<evidence type="ECO:0000313" key="5">
    <source>
        <dbReference type="EMBL" id="AMA98169.1"/>
    </source>
</evidence>
<reference evidence="5" key="1">
    <citation type="submission" date="2015-08" db="EMBL/GenBank/DDBJ databases">
        <title>Transcriptome-Based Identification and Expression Profiles of Chemosensory Genes in German Cockroach, Blattella germanica.</title>
        <authorList>
            <person name="Niu D.-J."/>
        </authorList>
    </citation>
    <scope>NUCLEOTIDE SEQUENCE</scope>
</reference>
<dbReference type="GO" id="GO:0005549">
    <property type="term" value="F:odorant binding"/>
    <property type="evidence" value="ECO:0007669"/>
    <property type="project" value="InterPro"/>
</dbReference>